<keyword evidence="2" id="KW-0812">Transmembrane</keyword>
<feature type="domain" description="ABC-type uncharacterised transport system" evidence="3">
    <location>
        <begin position="216"/>
        <end position="422"/>
    </location>
</feature>
<feature type="transmembrane region" description="Helical" evidence="2">
    <location>
        <begin position="12"/>
        <end position="30"/>
    </location>
</feature>
<comment type="caution">
    <text evidence="5">The sequence shown here is derived from an EMBL/GenBank/DDBJ whole genome shotgun (WGS) entry which is preliminary data.</text>
</comment>
<dbReference type="Pfam" id="PF09822">
    <property type="entry name" value="ABC_transp_aux"/>
    <property type="match status" value="1"/>
</dbReference>
<dbReference type="InterPro" id="IPR055396">
    <property type="entry name" value="DUF7088"/>
</dbReference>
<feature type="domain" description="DUF7088" evidence="4">
    <location>
        <begin position="103"/>
        <end position="172"/>
    </location>
</feature>
<protein>
    <submittedName>
        <fullName evidence="5">Gldg family protein</fullName>
    </submittedName>
</protein>
<feature type="transmembrane region" description="Helical" evidence="2">
    <location>
        <begin position="605"/>
        <end position="627"/>
    </location>
</feature>
<dbReference type="PANTHER" id="PTHR12969">
    <property type="entry name" value="NGD5/OSM-6/IFT52"/>
    <property type="match status" value="1"/>
</dbReference>
<dbReference type="PANTHER" id="PTHR12969:SF7">
    <property type="entry name" value="INTRAFLAGELLAR TRANSPORT PROTEIN 52 HOMOLOG"/>
    <property type="match status" value="1"/>
</dbReference>
<feature type="transmembrane region" description="Helical" evidence="2">
    <location>
        <begin position="36"/>
        <end position="55"/>
    </location>
</feature>
<dbReference type="RefSeq" id="WP_323243881.1">
    <property type="nucleotide sequence ID" value="NZ_JAYGHK010000047.1"/>
</dbReference>
<feature type="region of interest" description="Disordered" evidence="1">
    <location>
        <begin position="420"/>
        <end position="542"/>
    </location>
</feature>
<evidence type="ECO:0000256" key="2">
    <source>
        <dbReference type="SAM" id="Phobius"/>
    </source>
</evidence>
<evidence type="ECO:0000313" key="6">
    <source>
        <dbReference type="Proteomes" id="UP001303285"/>
    </source>
</evidence>
<keyword evidence="2" id="KW-0472">Membrane</keyword>
<organism evidence="5 6">
    <name type="scientific">Nodularia spumigena UHCC 0060</name>
    <dbReference type="NCBI Taxonomy" id="3110300"/>
    <lineage>
        <taxon>Bacteria</taxon>
        <taxon>Bacillati</taxon>
        <taxon>Cyanobacteriota</taxon>
        <taxon>Cyanophyceae</taxon>
        <taxon>Nostocales</taxon>
        <taxon>Nodulariaceae</taxon>
        <taxon>Nodularia</taxon>
    </lineage>
</organism>
<feature type="compositionally biased region" description="Pro residues" evidence="1">
    <location>
        <begin position="506"/>
        <end position="518"/>
    </location>
</feature>
<name>A0ABU5USS9_NODSP</name>
<accession>A0ABU5USS9</accession>
<evidence type="ECO:0000259" key="4">
    <source>
        <dbReference type="Pfam" id="PF23357"/>
    </source>
</evidence>
<dbReference type="InterPro" id="IPR019196">
    <property type="entry name" value="ABC_transp_unknown"/>
</dbReference>
<dbReference type="Pfam" id="PF23357">
    <property type="entry name" value="DUF7088"/>
    <property type="match status" value="1"/>
</dbReference>
<feature type="transmembrane region" description="Helical" evidence="2">
    <location>
        <begin position="75"/>
        <end position="92"/>
    </location>
</feature>
<dbReference type="InterPro" id="IPR039975">
    <property type="entry name" value="IFT52"/>
</dbReference>
<evidence type="ECO:0000256" key="1">
    <source>
        <dbReference type="SAM" id="MobiDB-lite"/>
    </source>
</evidence>
<sequence length="630" mass="68952">MNIIKKKKLVKYLFWLGPFLVAAGLTSGLVSGNWGIIPLIFIITGTVISGVWIVLQSQQNRWWNSRSTQASTNALIAIVAVFVILGLVNFLATRYNLRQDLTEAQLYTLSPQSQNLVRRLPQSVKVWVFDVNRNPLDGELLENYRRQSSNFQFEYIDPQARPTLANKFGVQDYGEVYLESGDNRQLVQKLNVNERLSEVRLTNRLQQITTTTTTPIYFLQGHGEKPISGQGGISQAIQSLDDINYIASPLNLVETSQVPENAAVVVVAGPKQELFDNEVKALQNYLNRGGNLLLMIDPNTDTNLDSLLQEWGISLDNRLVVDVSGTGVGLGPAVPIVTNYGKHPITAEFGNGISFYQLARPLQINTVPDIEATALLQTQPYPQSWAESDLKSEKLEFDSQTDTPGSLTLGVALTRTIPATTQPTPEASPTPTPTPEASLTPTPTPEASPTPTPEISPTPEASPTPETQPTPEASPTPTPTPTPTPETQATPEASPTPETQATPEASPTPTPTPTPEASPTPTIEGETDSNSTTEDKSEEPKIESRLVVIGDSDFATDGLFQQQLNGDVFLNSVTWLSQQDQQLLSIRPKEARNRRINLNIVQANLLTLSSLLLLPLMGLVTAAIMWWKRR</sequence>
<reference evidence="5 6" key="1">
    <citation type="submission" date="2023-12" db="EMBL/GenBank/DDBJ databases">
        <title>Baltic Sea Cyanobacteria.</title>
        <authorList>
            <person name="Delbaje E."/>
            <person name="Fewer D.P."/>
            <person name="Shishido T.K."/>
        </authorList>
    </citation>
    <scope>NUCLEOTIDE SEQUENCE [LARGE SCALE GENOMIC DNA]</scope>
    <source>
        <strain evidence="5 6">UHCC 0060</strain>
    </source>
</reference>
<dbReference type="EMBL" id="JAYGHK010000047">
    <property type="protein sequence ID" value="MEA5609311.1"/>
    <property type="molecule type" value="Genomic_DNA"/>
</dbReference>
<feature type="compositionally biased region" description="Basic and acidic residues" evidence="1">
    <location>
        <begin position="533"/>
        <end position="542"/>
    </location>
</feature>
<dbReference type="InterPro" id="IPR029062">
    <property type="entry name" value="Class_I_gatase-like"/>
</dbReference>
<keyword evidence="6" id="KW-1185">Reference proteome</keyword>
<dbReference type="SUPFAM" id="SSF52317">
    <property type="entry name" value="Class I glutamine amidotransferase-like"/>
    <property type="match status" value="1"/>
</dbReference>
<proteinExistence type="predicted"/>
<evidence type="ECO:0000259" key="3">
    <source>
        <dbReference type="Pfam" id="PF09822"/>
    </source>
</evidence>
<feature type="compositionally biased region" description="Pro residues" evidence="1">
    <location>
        <begin position="442"/>
        <end position="484"/>
    </location>
</feature>
<gene>
    <name evidence="5" type="ORF">VB695_14780</name>
</gene>
<evidence type="ECO:0000313" key="5">
    <source>
        <dbReference type="EMBL" id="MEA5609311.1"/>
    </source>
</evidence>
<dbReference type="Proteomes" id="UP001303285">
    <property type="component" value="Unassembled WGS sequence"/>
</dbReference>
<feature type="compositionally biased region" description="Low complexity" evidence="1">
    <location>
        <begin position="485"/>
        <end position="505"/>
    </location>
</feature>
<keyword evidence="2" id="KW-1133">Transmembrane helix</keyword>